<protein>
    <submittedName>
        <fullName evidence="3">Spore coat protein U-like protein</fullName>
    </submittedName>
</protein>
<feature type="region of interest" description="Disordered" evidence="1">
    <location>
        <begin position="1"/>
        <end position="20"/>
    </location>
</feature>
<dbReference type="Proteomes" id="UP000316545">
    <property type="component" value="Unassembled WGS sequence"/>
</dbReference>
<evidence type="ECO:0000259" key="2">
    <source>
        <dbReference type="Pfam" id="PF05229"/>
    </source>
</evidence>
<organism evidence="3 4">
    <name type="scientific">Nitrospirillum amazonense</name>
    <dbReference type="NCBI Taxonomy" id="28077"/>
    <lineage>
        <taxon>Bacteria</taxon>
        <taxon>Pseudomonadati</taxon>
        <taxon>Pseudomonadota</taxon>
        <taxon>Alphaproteobacteria</taxon>
        <taxon>Rhodospirillales</taxon>
        <taxon>Azospirillaceae</taxon>
        <taxon>Nitrospirillum</taxon>
    </lineage>
</organism>
<dbReference type="EMBL" id="VITO01000009">
    <property type="protein sequence ID" value="TWB25805.1"/>
    <property type="molecule type" value="Genomic_DNA"/>
</dbReference>
<comment type="caution">
    <text evidence="3">The sequence shown here is derived from an EMBL/GenBank/DDBJ whole genome shotgun (WGS) entry which is preliminary data.</text>
</comment>
<reference evidence="3 4" key="1">
    <citation type="submission" date="2019-06" db="EMBL/GenBank/DDBJ databases">
        <title>Genomic Encyclopedia of Type Strains, Phase IV (KMG-V): Genome sequencing to study the core and pangenomes of soil and plant-associated prokaryotes.</title>
        <authorList>
            <person name="Whitman W."/>
        </authorList>
    </citation>
    <scope>NUCLEOTIDE SEQUENCE [LARGE SCALE GENOMIC DNA]</scope>
    <source>
        <strain evidence="3 4">BR 11865</strain>
    </source>
</reference>
<feature type="domain" description="Spore coat protein U/FanG" evidence="2">
    <location>
        <begin position="68"/>
        <end position="190"/>
    </location>
</feature>
<dbReference type="InterPro" id="IPR007893">
    <property type="entry name" value="Spore_coat_U/FanG"/>
</dbReference>
<evidence type="ECO:0000256" key="1">
    <source>
        <dbReference type="SAM" id="MobiDB-lite"/>
    </source>
</evidence>
<proteinExistence type="predicted"/>
<sequence length="195" mass="19512">MIQDRVPQKAVAHHERQMAPALPVSLETKMSQHLPDMPHAPAHGVCLALTVAATLALASAAWAAGTSGTIHIGATVPTVCTVAVTDSNATLDLVNGQNAVTVGSVTEQCNAGSGYTVSVASANSGTLKSSATGSGAVAYNLTYDNTAAAKNGSLTTDRSGSGQARQGTLAVSLPGNNQAVAGQYQDTVTISIAAK</sequence>
<dbReference type="Pfam" id="PF05229">
    <property type="entry name" value="SCPU"/>
    <property type="match status" value="1"/>
</dbReference>
<keyword evidence="3" id="KW-0946">Virion</keyword>
<accession>A0A560FVY9</accession>
<name>A0A560FVY9_9PROT</name>
<keyword evidence="3" id="KW-0167">Capsid protein</keyword>
<gene>
    <name evidence="3" type="ORF">FBZ88_109203</name>
</gene>
<evidence type="ECO:0000313" key="3">
    <source>
        <dbReference type="EMBL" id="TWB25805.1"/>
    </source>
</evidence>
<dbReference type="AlphaFoldDB" id="A0A560FVY9"/>
<evidence type="ECO:0000313" key="4">
    <source>
        <dbReference type="Proteomes" id="UP000316545"/>
    </source>
</evidence>
<keyword evidence="4" id="KW-1185">Reference proteome</keyword>